<dbReference type="AlphaFoldDB" id="A0A9D4BN41"/>
<dbReference type="EMBL" id="JAIWYP010000015">
    <property type="protein sequence ID" value="KAH3700906.1"/>
    <property type="molecule type" value="Genomic_DNA"/>
</dbReference>
<keyword evidence="2" id="KW-1185">Reference proteome</keyword>
<evidence type="ECO:0000313" key="1">
    <source>
        <dbReference type="EMBL" id="KAH3700906.1"/>
    </source>
</evidence>
<protein>
    <submittedName>
        <fullName evidence="1">Uncharacterized protein</fullName>
    </submittedName>
</protein>
<reference evidence="1" key="2">
    <citation type="submission" date="2020-11" db="EMBL/GenBank/DDBJ databases">
        <authorList>
            <person name="McCartney M.A."/>
            <person name="Auch B."/>
            <person name="Kono T."/>
            <person name="Mallez S."/>
            <person name="Becker A."/>
            <person name="Gohl D.M."/>
            <person name="Silverstein K.A.T."/>
            <person name="Koren S."/>
            <person name="Bechman K.B."/>
            <person name="Herman A."/>
            <person name="Abrahante J.E."/>
            <person name="Garbe J."/>
        </authorList>
    </citation>
    <scope>NUCLEOTIDE SEQUENCE</scope>
    <source>
        <strain evidence="1">Duluth1</strain>
        <tissue evidence="1">Whole animal</tissue>
    </source>
</reference>
<sequence>MTRGIRWFRIIVKKEVNIEVIHNEVVGQAHMESYALKSSSMLIMKTELQDLLRM</sequence>
<proteinExistence type="predicted"/>
<accession>A0A9D4BN41</accession>
<organism evidence="1 2">
    <name type="scientific">Dreissena polymorpha</name>
    <name type="common">Zebra mussel</name>
    <name type="synonym">Mytilus polymorpha</name>
    <dbReference type="NCBI Taxonomy" id="45954"/>
    <lineage>
        <taxon>Eukaryota</taxon>
        <taxon>Metazoa</taxon>
        <taxon>Spiralia</taxon>
        <taxon>Lophotrochozoa</taxon>
        <taxon>Mollusca</taxon>
        <taxon>Bivalvia</taxon>
        <taxon>Autobranchia</taxon>
        <taxon>Heteroconchia</taxon>
        <taxon>Euheterodonta</taxon>
        <taxon>Imparidentia</taxon>
        <taxon>Neoheterodontei</taxon>
        <taxon>Myida</taxon>
        <taxon>Dreissenoidea</taxon>
        <taxon>Dreissenidae</taxon>
        <taxon>Dreissena</taxon>
    </lineage>
</organism>
<reference evidence="1" key="1">
    <citation type="journal article" date="2019" name="bioRxiv">
        <title>The Genome of the Zebra Mussel, Dreissena polymorpha: A Resource for Invasive Species Research.</title>
        <authorList>
            <person name="McCartney M.A."/>
            <person name="Auch B."/>
            <person name="Kono T."/>
            <person name="Mallez S."/>
            <person name="Zhang Y."/>
            <person name="Obille A."/>
            <person name="Becker A."/>
            <person name="Abrahante J.E."/>
            <person name="Garbe J."/>
            <person name="Badalamenti J.P."/>
            <person name="Herman A."/>
            <person name="Mangelson H."/>
            <person name="Liachko I."/>
            <person name="Sullivan S."/>
            <person name="Sone E.D."/>
            <person name="Koren S."/>
            <person name="Silverstein K.A.T."/>
            <person name="Beckman K.B."/>
            <person name="Gohl D.M."/>
        </authorList>
    </citation>
    <scope>NUCLEOTIDE SEQUENCE</scope>
    <source>
        <strain evidence="1">Duluth1</strain>
        <tissue evidence="1">Whole animal</tissue>
    </source>
</reference>
<gene>
    <name evidence="1" type="ORF">DPMN_075887</name>
</gene>
<evidence type="ECO:0000313" key="2">
    <source>
        <dbReference type="Proteomes" id="UP000828390"/>
    </source>
</evidence>
<dbReference type="Proteomes" id="UP000828390">
    <property type="component" value="Unassembled WGS sequence"/>
</dbReference>
<name>A0A9D4BN41_DREPO</name>
<comment type="caution">
    <text evidence="1">The sequence shown here is derived from an EMBL/GenBank/DDBJ whole genome shotgun (WGS) entry which is preliminary data.</text>
</comment>